<reference evidence="1 2" key="1">
    <citation type="submission" date="2016-11" db="EMBL/GenBank/DDBJ databases">
        <title>Genomic analysis of Caldithrix abyssi and proposal of a novel bacterial phylum Caldithrichaeota.</title>
        <authorList>
            <person name="Kublanov I."/>
            <person name="Sigalova O."/>
            <person name="Gavrilov S."/>
            <person name="Lebedinsky A."/>
            <person name="Ivanova N."/>
            <person name="Daum C."/>
            <person name="Reddy T."/>
            <person name="Klenk H.P."/>
            <person name="Goker M."/>
            <person name="Reva O."/>
            <person name="Miroshnichenko M."/>
            <person name="Kyprides N."/>
            <person name="Woyke T."/>
            <person name="Gelfand M."/>
        </authorList>
    </citation>
    <scope>NUCLEOTIDE SEQUENCE [LARGE SCALE GENOMIC DNA]</scope>
    <source>
        <strain evidence="1 2">LF13</strain>
    </source>
</reference>
<organism evidence="1 2">
    <name type="scientific">Caldithrix abyssi DSM 13497</name>
    <dbReference type="NCBI Taxonomy" id="880073"/>
    <lineage>
        <taxon>Bacteria</taxon>
        <taxon>Pseudomonadati</taxon>
        <taxon>Calditrichota</taxon>
        <taxon>Calditrichia</taxon>
        <taxon>Calditrichales</taxon>
        <taxon>Calditrichaceae</taxon>
        <taxon>Caldithrix</taxon>
    </lineage>
</organism>
<evidence type="ECO:0000313" key="1">
    <source>
        <dbReference type="EMBL" id="APF16911.1"/>
    </source>
</evidence>
<sequence length="44" mass="5516">MKKRTKGRQSLKNDPQLFLGYLKSPDLFKKYRQFCKKQRRIFFF</sequence>
<protein>
    <submittedName>
        <fullName evidence="1">Uncharacterized protein</fullName>
    </submittedName>
</protein>
<gene>
    <name evidence="1" type="ORF">Cabys_160</name>
</gene>
<accession>A0A1J1C2N7</accession>
<proteinExistence type="predicted"/>
<dbReference type="Proteomes" id="UP000183868">
    <property type="component" value="Chromosome"/>
</dbReference>
<dbReference type="AlphaFoldDB" id="A0A1J1C2N7"/>
<evidence type="ECO:0000313" key="2">
    <source>
        <dbReference type="Proteomes" id="UP000183868"/>
    </source>
</evidence>
<name>A0A1J1C2N7_CALAY</name>
<dbReference type="EMBL" id="CP018099">
    <property type="protein sequence ID" value="APF16911.1"/>
    <property type="molecule type" value="Genomic_DNA"/>
</dbReference>
<dbReference type="KEGG" id="caby:Cabys_160"/>